<dbReference type="InterPro" id="IPR012942">
    <property type="entry name" value="SRR1-like"/>
</dbReference>
<organism evidence="2 3">
    <name type="scientific">Teratosphaeria destructans</name>
    <dbReference type="NCBI Taxonomy" id="418781"/>
    <lineage>
        <taxon>Eukaryota</taxon>
        <taxon>Fungi</taxon>
        <taxon>Dikarya</taxon>
        <taxon>Ascomycota</taxon>
        <taxon>Pezizomycotina</taxon>
        <taxon>Dothideomycetes</taxon>
        <taxon>Dothideomycetidae</taxon>
        <taxon>Mycosphaerellales</taxon>
        <taxon>Teratosphaeriaceae</taxon>
        <taxon>Teratosphaeria</taxon>
    </lineage>
</organism>
<dbReference type="OrthoDB" id="5318346at2759"/>
<reference evidence="2 3" key="1">
    <citation type="journal article" date="2018" name="IMA Fungus">
        <title>IMA Genome-F 10: Nine draft genome sequences of Claviceps purpurea s.lat., including C. arundinis, C. humidiphila, and C. cf. spartinae, pseudomolecules for the pitch canker pathogen Fusarium circinatum, draft genome of Davidsoniella eucalypti, Grosmannia galeiformis, Quambalaria eucalypti, and Teratosphaeria destructans.</title>
        <authorList>
            <person name="Wingfield B.D."/>
            <person name="Liu M."/>
            <person name="Nguyen H.D."/>
            <person name="Lane F.A."/>
            <person name="Morgan S.W."/>
            <person name="De Vos L."/>
            <person name="Wilken P.M."/>
            <person name="Duong T.A."/>
            <person name="Aylward J."/>
            <person name="Coetzee M.P."/>
            <person name="Dadej K."/>
            <person name="De Beer Z.W."/>
            <person name="Findlay W."/>
            <person name="Havenga M."/>
            <person name="Kolarik M."/>
            <person name="Menzies J.G."/>
            <person name="Naidoo K."/>
            <person name="Pochopski O."/>
            <person name="Shoukouhi P."/>
            <person name="Santana Q.C."/>
            <person name="Seifert K.A."/>
            <person name="Soal N."/>
            <person name="Steenkamp E.T."/>
            <person name="Tatham C.T."/>
            <person name="van der Nest M.A."/>
            <person name="Wingfield M.J."/>
        </authorList>
    </citation>
    <scope>NUCLEOTIDE SEQUENCE [LARGE SCALE GENOMIC DNA]</scope>
    <source>
        <strain evidence="2">CMW44962</strain>
    </source>
</reference>
<proteinExistence type="predicted"/>
<dbReference type="AlphaFoldDB" id="A0A9W7SYQ8"/>
<evidence type="ECO:0000313" key="3">
    <source>
        <dbReference type="Proteomes" id="UP001138500"/>
    </source>
</evidence>
<dbReference type="EMBL" id="RIBY02000446">
    <property type="protein sequence ID" value="KAH9842238.1"/>
    <property type="molecule type" value="Genomic_DNA"/>
</dbReference>
<dbReference type="Pfam" id="PF07985">
    <property type="entry name" value="SRR1"/>
    <property type="match status" value="1"/>
</dbReference>
<comment type="caution">
    <text evidence="2">The sequence shown here is derived from an EMBL/GenBank/DDBJ whole genome shotgun (WGS) entry which is preliminary data.</text>
</comment>
<protein>
    <submittedName>
        <fullName evidence="2">SRR1</fullName>
    </submittedName>
</protein>
<gene>
    <name evidence="2" type="ORF">Tdes44962_MAKER01616</name>
</gene>
<sequence length="333" mass="38053">MSTSEEWTTITRSKGKRQHSKMSICSAYDPLIAPPWGPDNIEDLDLTLEKLVANYQTQFRKWQSSRCRATLINSLDRARRRGDWRLTKAFCIASGSFSRFNQTNNRRALLQLAAFVDIGGALDILQDNEHAILTDTKSAGSSCSSSKSNPRIRFYAQEPAYTSLDKRFLEHIGVQYIHVPRYGTPDSPIPPLLNAEPFIDTSTFLFEPFIERRRTTLRHLYARFPCLYIGTRIPDQLAQVPCSPRDFFRVSDAQLSVEEGLNGWVPEAEQRRILPELRRRNEAAIRFAETRMPGRYFPRFEEEPAVFEGLMAYWGPIEADEGEAEVGEVPGVL</sequence>
<dbReference type="PANTHER" id="PTHR42080">
    <property type="entry name" value="SRR1 DOMAIN-CONTAINING PROTEIN"/>
    <property type="match status" value="1"/>
</dbReference>
<accession>A0A9W7SYQ8</accession>
<evidence type="ECO:0000259" key="1">
    <source>
        <dbReference type="Pfam" id="PF07985"/>
    </source>
</evidence>
<name>A0A9W7SYQ8_9PEZI</name>
<evidence type="ECO:0000313" key="2">
    <source>
        <dbReference type="EMBL" id="KAH9842238.1"/>
    </source>
</evidence>
<keyword evidence="3" id="KW-1185">Reference proteome</keyword>
<dbReference type="PANTHER" id="PTHR42080:SF1">
    <property type="entry name" value="SRR1-LIKE DOMAIN-CONTAINING PROTEIN"/>
    <property type="match status" value="1"/>
</dbReference>
<reference evidence="2 3" key="2">
    <citation type="journal article" date="2021" name="Curr. Genet.">
        <title>Genetic response to nitrogen starvation in the aggressive Eucalyptus foliar pathogen Teratosphaeria destructans.</title>
        <authorList>
            <person name="Havenga M."/>
            <person name="Wingfield B.D."/>
            <person name="Wingfield M.J."/>
            <person name="Dreyer L.L."/>
            <person name="Roets F."/>
            <person name="Aylward J."/>
        </authorList>
    </citation>
    <scope>NUCLEOTIDE SEQUENCE [LARGE SCALE GENOMIC DNA]</scope>
    <source>
        <strain evidence="2">CMW44962</strain>
    </source>
</reference>
<feature type="domain" description="SRR1-like" evidence="1">
    <location>
        <begin position="80"/>
        <end position="234"/>
    </location>
</feature>
<dbReference type="Proteomes" id="UP001138500">
    <property type="component" value="Unassembled WGS sequence"/>
</dbReference>